<name>A0A7C3ZVN7_9CYAN</name>
<gene>
    <name evidence="2" type="ORF">ENR15_17100</name>
</gene>
<evidence type="ECO:0008006" key="3">
    <source>
        <dbReference type="Google" id="ProtNLM"/>
    </source>
</evidence>
<sequence>MKRMLSEYFSIHRRYARSINIERDLEKLEALEGYIITERSLDALRRILAGFSNPEANRAWTLTSVYGTGKSAFAHYLLSAVAPEKDPMRQQALEIARFALGADSTEYKLLTNNIPSQGFFRAVVTAQREPLSHTILRALQRGAENFWKNPKQKNKQPTIARLVDLQVEIAASKSSINGKQIINLVQEVALAAQTPILLVIDELGKNLEFVTQNQGEEDLYLLQQLAEMPRSAKTPVYLVGLLHQAFADYGERLAAVQRNEWAKIQGRFEDIPFKDAPNQMMRLIGKAIDQSQGNSLVGTITKQSQELWKQLPPSLRGDMGADVLQGAYPLHPVTALVLPELCTQYAQNDRSLFTFLTSGEPYGLQRYLEETAVENDSLTTLKLDRVYDYFIEAVGMGITSRPKLQRWIEVQGLIADVSRTLDADSLRVLKAIGTLNIVTTTGVLRATRSLVTLAMCDGGSQAEQATWEQAIDNLRQKGILTYRRQVDELRIWEGSDFNVDLAVSESVEKERSPLASLLSKIRPLPPLIAQRHSYRTGTLRYFDRQYLQGDEDLSQLKCAVGDADGLIGYWVNEKLPAQVPATTTDGKPLILVSAAKLDILRIQAREFAALKDIQAKAPELQSDGVARREIRYRLAQAETLLDETLSQAFDVAASENFCWIQGQRATIGHITDFNAKLSDVCDLVFDQSLVLWNELINRRELTSQGAKARMELMAAMLEHGDTEKLGLQGYGPEVSMYHSLLVDTGIHQQKEAGLGWEFYPPPKEAGVETVWQAIEDFCLEARSRQQTLDLLYQRLQAPPYGMKLGAIPVLLLAVLMYHIDDVGVYKDGTFIPVLGVEHLELLVRYPERFAVKYFEVVGLRSQIFKELEAIWGKRQPIKQSGVRNLTLLNVVKPLFQFAANLPAYTRQTKRLSSEAVAVLAALQKAQEPDELVFTSLPQACGLSPIAPGEGEDATTAKTLRQKLAQALHEIQTAYDSLLSQCQTQLYDAFGVRSNETKLREDLRVRASYLVGQCIERSLRSFTQAAADETKSDSQWLEALVMIVADKPAESWRDEDATGFEIKLSDIARRFKNLEALQKDAATKGEGFEARRITVTRPDGNETHRMVWVERDSEAKLEDLVEEILQNSILRDNPQMQQAFVAKLTERVLGANSDKNIAQMQQTRSQKRHERETS</sequence>
<organism evidence="2">
    <name type="scientific">Planktothricoides sp. SpSt-374</name>
    <dbReference type="NCBI Taxonomy" id="2282167"/>
    <lineage>
        <taxon>Bacteria</taxon>
        <taxon>Bacillati</taxon>
        <taxon>Cyanobacteriota</taxon>
        <taxon>Cyanophyceae</taxon>
        <taxon>Oscillatoriophycideae</taxon>
        <taxon>Oscillatoriales</taxon>
        <taxon>Oscillatoriaceae</taxon>
        <taxon>Planktothricoides</taxon>
    </lineage>
</organism>
<evidence type="ECO:0000313" key="2">
    <source>
        <dbReference type="EMBL" id="HGG02306.1"/>
    </source>
</evidence>
<accession>A0A7C3ZVN7</accession>
<comment type="caution">
    <text evidence="2">The sequence shown here is derived from an EMBL/GenBank/DDBJ whole genome shotgun (WGS) entry which is preliminary data.</text>
</comment>
<protein>
    <recommendedName>
        <fullName evidence="3">ATP-binding protein</fullName>
    </recommendedName>
</protein>
<evidence type="ECO:0000256" key="1">
    <source>
        <dbReference type="SAM" id="MobiDB-lite"/>
    </source>
</evidence>
<proteinExistence type="predicted"/>
<feature type="compositionally biased region" description="Polar residues" evidence="1">
    <location>
        <begin position="1152"/>
        <end position="1163"/>
    </location>
</feature>
<dbReference type="AlphaFoldDB" id="A0A7C3ZVN7"/>
<reference evidence="2" key="1">
    <citation type="journal article" date="2020" name="mSystems">
        <title>Genome- and Community-Level Interaction Insights into Carbon Utilization and Element Cycling Functions of Hydrothermarchaeota in Hydrothermal Sediment.</title>
        <authorList>
            <person name="Zhou Z."/>
            <person name="Liu Y."/>
            <person name="Xu W."/>
            <person name="Pan J."/>
            <person name="Luo Z.H."/>
            <person name="Li M."/>
        </authorList>
    </citation>
    <scope>NUCLEOTIDE SEQUENCE [LARGE SCALE GENOMIC DNA]</scope>
    <source>
        <strain evidence="2">SpSt-374</strain>
    </source>
</reference>
<dbReference type="EMBL" id="DSPX01000173">
    <property type="protein sequence ID" value="HGG02306.1"/>
    <property type="molecule type" value="Genomic_DNA"/>
</dbReference>
<feature type="region of interest" description="Disordered" evidence="1">
    <location>
        <begin position="1152"/>
        <end position="1173"/>
    </location>
</feature>